<keyword evidence="4" id="KW-1185">Reference proteome</keyword>
<evidence type="ECO:0008006" key="5">
    <source>
        <dbReference type="Google" id="ProtNLM"/>
    </source>
</evidence>
<evidence type="ECO:0000313" key="3">
    <source>
        <dbReference type="EMBL" id="KAK2626417.1"/>
    </source>
</evidence>
<evidence type="ECO:0000313" key="4">
    <source>
        <dbReference type="Proteomes" id="UP001285354"/>
    </source>
</evidence>
<evidence type="ECO:0000256" key="2">
    <source>
        <dbReference type="SAM" id="Phobius"/>
    </source>
</evidence>
<organism evidence="3 4">
    <name type="scientific">Diplocarpon rosae</name>
    <dbReference type="NCBI Taxonomy" id="946125"/>
    <lineage>
        <taxon>Eukaryota</taxon>
        <taxon>Fungi</taxon>
        <taxon>Dikarya</taxon>
        <taxon>Ascomycota</taxon>
        <taxon>Pezizomycotina</taxon>
        <taxon>Leotiomycetes</taxon>
        <taxon>Helotiales</taxon>
        <taxon>Drepanopezizaceae</taxon>
        <taxon>Diplocarpon</taxon>
    </lineage>
</organism>
<name>A0AAD9WCF6_9HELO</name>
<comment type="caution">
    <text evidence="3">The sequence shown here is derived from an EMBL/GenBank/DDBJ whole genome shotgun (WGS) entry which is preliminary data.</text>
</comment>
<feature type="region of interest" description="Disordered" evidence="1">
    <location>
        <begin position="352"/>
        <end position="435"/>
    </location>
</feature>
<dbReference type="EMBL" id="JAUBYV010000006">
    <property type="protein sequence ID" value="KAK2626417.1"/>
    <property type="molecule type" value="Genomic_DNA"/>
</dbReference>
<keyword evidence="2" id="KW-0472">Membrane</keyword>
<dbReference type="Proteomes" id="UP001285354">
    <property type="component" value="Unassembled WGS sequence"/>
</dbReference>
<reference evidence="3" key="1">
    <citation type="submission" date="2023-06" db="EMBL/GenBank/DDBJ databases">
        <title>Draft genome of Marssonina rosae.</title>
        <authorList>
            <person name="Cheng Q."/>
        </authorList>
    </citation>
    <scope>NUCLEOTIDE SEQUENCE</scope>
    <source>
        <strain evidence="3">R4</strain>
    </source>
</reference>
<keyword evidence="2" id="KW-1133">Transmembrane helix</keyword>
<evidence type="ECO:0000256" key="1">
    <source>
        <dbReference type="SAM" id="MobiDB-lite"/>
    </source>
</evidence>
<protein>
    <recommendedName>
        <fullName evidence="5">Transmembrane protein</fullName>
    </recommendedName>
</protein>
<proteinExistence type="predicted"/>
<dbReference type="AlphaFoldDB" id="A0AAD9WCF6"/>
<feature type="compositionally biased region" description="Basic and acidic residues" evidence="1">
    <location>
        <begin position="1"/>
        <end position="16"/>
    </location>
</feature>
<gene>
    <name evidence="3" type="ORF">QTJ16_004679</name>
</gene>
<feature type="transmembrane region" description="Helical" evidence="2">
    <location>
        <begin position="71"/>
        <end position="91"/>
    </location>
</feature>
<feature type="region of interest" description="Disordered" evidence="1">
    <location>
        <begin position="1"/>
        <end position="24"/>
    </location>
</feature>
<sequence>MRIIRLDSPGRTERQPSPRGSNVSATSRFTTLFILHKPYPLSRLIILPLSLFFPPLPVHCRKTDRMPAHPVVVSGAIIVVAAAVAAAVAVYESPQARQFAEDVRRKITVALQSLGDETKPASQRQPRFNRPEDAEGFLQSQAAAEVGDDADEGSKRRQREELMYWNAVHLEKLEKERKLAAGRPAKPSRVSSFDDFLQEDHTAEKGTYIYNTGADVGGEAEEGLRQRGVRGLNKGSFYANPFGDENGIELEQQLAVDSSLMSPEESERAEVMSDLYSAQEEPRESRQSSVTIAEQFLKNSEPVSDSPVAVMEEPTIADNARGDGAFASIHAWADNANSSFYSPLPVMPRFATPQPELRSGSPAVSDPDVSVPGSGDATPTDSASIADSGEHVWAPRSGATSDADVMSIDGDGIATPGSWTEVGSEVSENDIGLHH</sequence>
<accession>A0AAD9WCF6</accession>
<keyword evidence="2" id="KW-0812">Transmembrane</keyword>